<dbReference type="PANTHER" id="PTHR43384:SF13">
    <property type="entry name" value="SLR0110 PROTEIN"/>
    <property type="match status" value="1"/>
</dbReference>
<proteinExistence type="predicted"/>
<evidence type="ECO:0000313" key="4">
    <source>
        <dbReference type="Proteomes" id="UP000199024"/>
    </source>
</evidence>
<dbReference type="GO" id="GO:0016887">
    <property type="term" value="F:ATP hydrolysis activity"/>
    <property type="evidence" value="ECO:0007669"/>
    <property type="project" value="TreeGrafter"/>
</dbReference>
<evidence type="ECO:0000259" key="2">
    <source>
        <dbReference type="Pfam" id="PF16968"/>
    </source>
</evidence>
<dbReference type="RefSeq" id="WP_089840937.1">
    <property type="nucleotide sequence ID" value="NZ_FOZL01000001.1"/>
</dbReference>
<dbReference type="InterPro" id="IPR050625">
    <property type="entry name" value="ParA/MinD_ATPase"/>
</dbReference>
<dbReference type="InterPro" id="IPR031580">
    <property type="entry name" value="TadZ_N"/>
</dbReference>
<dbReference type="GO" id="GO:0005829">
    <property type="term" value="C:cytosol"/>
    <property type="evidence" value="ECO:0007669"/>
    <property type="project" value="TreeGrafter"/>
</dbReference>
<dbReference type="SUPFAM" id="SSF52540">
    <property type="entry name" value="P-loop containing nucleoside triphosphate hydrolases"/>
    <property type="match status" value="1"/>
</dbReference>
<dbReference type="STRING" id="474950.SAMN05421771_3417"/>
<organism evidence="3 4">
    <name type="scientific">Granulicella pectinivorans</name>
    <dbReference type="NCBI Taxonomy" id="474950"/>
    <lineage>
        <taxon>Bacteria</taxon>
        <taxon>Pseudomonadati</taxon>
        <taxon>Acidobacteriota</taxon>
        <taxon>Terriglobia</taxon>
        <taxon>Terriglobales</taxon>
        <taxon>Acidobacteriaceae</taxon>
        <taxon>Granulicella</taxon>
    </lineage>
</organism>
<dbReference type="GO" id="GO:0005524">
    <property type="term" value="F:ATP binding"/>
    <property type="evidence" value="ECO:0007669"/>
    <property type="project" value="TreeGrafter"/>
</dbReference>
<sequence>MTNLDHVLDVRETAVLAVHLDADFVETLEETFDRRGWKINLSTFDAYLSAERRPALGALKSAVCIVFVDFDSNAAEAVETVRYLSQMLSGGVSVVAVANELKSETVLSAMRAGCSEVVKREASSSEMLETIERLRGSWSSTPAATTSQGAVIAFFGAKGGTGTTTLAVHLATSLVRRHQKRVLLIDHHPELGHVCVYLGLDGTRCHFQEVVRNVGRLDSELLRGFVARHASGLEVLSSPDLCGGEKPVEAHAVSRTLEFLSTEYDFVILDCATATEEYNVPVIESSSMLYLVASPDVGSVRNLSRYVDALSHGDQASDKVKVVMNRSSSTYAIEIPQIEQAIKLPVSIKISSAYPELVRAGNLGEPMSPDANTEVTNQFVKWANTLVGISSEVAVPKKNKKVFGMLNLLKA</sequence>
<gene>
    <name evidence="3" type="ORF">SAMN05421771_3417</name>
</gene>
<dbReference type="InterPro" id="IPR027417">
    <property type="entry name" value="P-loop_NTPase"/>
</dbReference>
<dbReference type="EMBL" id="FOZL01000001">
    <property type="protein sequence ID" value="SFS18300.1"/>
    <property type="molecule type" value="Genomic_DNA"/>
</dbReference>
<dbReference type="Proteomes" id="UP000199024">
    <property type="component" value="Unassembled WGS sequence"/>
</dbReference>
<dbReference type="Pfam" id="PF16968">
    <property type="entry name" value="TadZ_N"/>
    <property type="match status" value="1"/>
</dbReference>
<dbReference type="InterPro" id="IPR011006">
    <property type="entry name" value="CheY-like_superfamily"/>
</dbReference>
<dbReference type="GO" id="GO:0051782">
    <property type="term" value="P:negative regulation of cell division"/>
    <property type="evidence" value="ECO:0007669"/>
    <property type="project" value="TreeGrafter"/>
</dbReference>
<accession>A0A1I6MRD8</accession>
<dbReference type="AlphaFoldDB" id="A0A1I6MRD8"/>
<feature type="domain" description="Pilus assembly protein TadZ N-terminal" evidence="2">
    <location>
        <begin position="92"/>
        <end position="146"/>
    </location>
</feature>
<dbReference type="OrthoDB" id="109601at2"/>
<evidence type="ECO:0000259" key="1">
    <source>
        <dbReference type="Pfam" id="PF13614"/>
    </source>
</evidence>
<dbReference type="Gene3D" id="3.40.50.2300">
    <property type="match status" value="1"/>
</dbReference>
<feature type="domain" description="AAA" evidence="1">
    <location>
        <begin position="150"/>
        <end position="292"/>
    </location>
</feature>
<dbReference type="Pfam" id="PF13614">
    <property type="entry name" value="AAA_31"/>
    <property type="match status" value="1"/>
</dbReference>
<dbReference type="InterPro" id="IPR025669">
    <property type="entry name" value="AAA_dom"/>
</dbReference>
<protein>
    <submittedName>
        <fullName evidence="3">Pilus assembly protein CpaE</fullName>
    </submittedName>
</protein>
<dbReference type="Gene3D" id="3.40.50.300">
    <property type="entry name" value="P-loop containing nucleotide triphosphate hydrolases"/>
    <property type="match status" value="1"/>
</dbReference>
<keyword evidence="4" id="KW-1185">Reference proteome</keyword>
<reference evidence="3 4" key="1">
    <citation type="submission" date="2016-10" db="EMBL/GenBank/DDBJ databases">
        <authorList>
            <person name="de Groot N.N."/>
        </authorList>
    </citation>
    <scope>NUCLEOTIDE SEQUENCE [LARGE SCALE GENOMIC DNA]</scope>
    <source>
        <strain evidence="3 4">DSM 21001</strain>
    </source>
</reference>
<dbReference type="PANTHER" id="PTHR43384">
    <property type="entry name" value="SEPTUM SITE-DETERMINING PROTEIN MIND HOMOLOG, CHLOROPLASTIC-RELATED"/>
    <property type="match status" value="1"/>
</dbReference>
<name>A0A1I6MRD8_9BACT</name>
<dbReference type="SUPFAM" id="SSF52172">
    <property type="entry name" value="CheY-like"/>
    <property type="match status" value="1"/>
</dbReference>
<evidence type="ECO:0000313" key="3">
    <source>
        <dbReference type="EMBL" id="SFS18300.1"/>
    </source>
</evidence>
<dbReference type="GO" id="GO:0009898">
    <property type="term" value="C:cytoplasmic side of plasma membrane"/>
    <property type="evidence" value="ECO:0007669"/>
    <property type="project" value="TreeGrafter"/>
</dbReference>